<dbReference type="Proteomes" id="UP000289465">
    <property type="component" value="Unassembled WGS sequence"/>
</dbReference>
<evidence type="ECO:0000313" key="14">
    <source>
        <dbReference type="Proteomes" id="UP000289465"/>
    </source>
</evidence>
<dbReference type="InterPro" id="IPR018376">
    <property type="entry name" value="Enoyl-CoA_hyd/isom_CS"/>
</dbReference>
<evidence type="ECO:0000313" key="13">
    <source>
        <dbReference type="EMBL" id="SSW65239.1"/>
    </source>
</evidence>
<dbReference type="OrthoDB" id="5287258at2"/>
<dbReference type="Pfam" id="PF00725">
    <property type="entry name" value="3HCDH"/>
    <property type="match status" value="1"/>
</dbReference>
<comment type="pathway">
    <text evidence="1">Lipid metabolism; fatty acid beta-oxidation.</text>
</comment>
<evidence type="ECO:0000256" key="2">
    <source>
        <dbReference type="ARBA" id="ARBA00008750"/>
    </source>
</evidence>
<dbReference type="SUPFAM" id="SSF51735">
    <property type="entry name" value="NAD(P)-binding Rossmann-fold domains"/>
    <property type="match status" value="1"/>
</dbReference>
<accession>A0A446CBL5</accession>
<keyword evidence="5" id="KW-0442">Lipid degradation</keyword>
<evidence type="ECO:0000256" key="10">
    <source>
        <dbReference type="RuleBase" id="RU003707"/>
    </source>
</evidence>
<evidence type="ECO:0000256" key="8">
    <source>
        <dbReference type="ARBA" id="ARBA00023098"/>
    </source>
</evidence>
<keyword evidence="4" id="KW-0276">Fatty acid metabolism</keyword>
<feature type="domain" description="3-hydroxyacyl-CoA dehydrogenase NAD binding" evidence="12">
    <location>
        <begin position="7"/>
        <end position="189"/>
    </location>
</feature>
<dbReference type="EMBL" id="UFQC01000006">
    <property type="protein sequence ID" value="SSW65239.1"/>
    <property type="molecule type" value="Genomic_DNA"/>
</dbReference>
<dbReference type="Gene3D" id="3.90.226.10">
    <property type="entry name" value="2-enoyl-CoA Hydratase, Chain A, domain 1"/>
    <property type="match status" value="1"/>
</dbReference>
<dbReference type="Pfam" id="PF02737">
    <property type="entry name" value="3HCDH_N"/>
    <property type="match status" value="1"/>
</dbReference>
<gene>
    <name evidence="13" type="primary">fadN_1</name>
    <name evidence="13" type="ORF">AVE30378_01399</name>
</gene>
<dbReference type="EC" id="4.2.1.17" evidence="3"/>
<evidence type="ECO:0000259" key="11">
    <source>
        <dbReference type="Pfam" id="PF00725"/>
    </source>
</evidence>
<dbReference type="RefSeq" id="WP_129240062.1">
    <property type="nucleotide sequence ID" value="NZ_UFQC01000006.1"/>
</dbReference>
<dbReference type="Pfam" id="PF00378">
    <property type="entry name" value="ECH_1"/>
    <property type="match status" value="1"/>
</dbReference>
<sequence length="765" mass="80193">MTASLNKVAIFGAGSMGAGIAAQFANAGIPVVLLDRPGAGSQDGAAVARAGIERQLKIGGFMHPDAARLVTPARAEEDIALVSDADWIIEAIVEDRAAKQALYRRLQPLRRAGAIVSSNTSTLAREALADGLDPDFRRHFLITHFFNPPRHMPLMELVSAAEVSPTAVDLAVRGGETALGKTVIRAKDTPGFIANRLGCYWIGAAVLEAMRCGLDVDVADATIARAFGAPRTGVFGLLDLIGLDLVPLVWGSLAQALPADDGCHRYDISRNSLFTRMIEAGRLGRKTRAGFYQQAASGGLLAMDLESLDYRPVQSGELPAPGLTGAVDSTLDRYVWTVFKHFIRYACDVAAEIADDVAAIDAGIALGYSWKQGPFALADQIGVAAIVARFERDGDPVPALLRHALAHGGFYSNDGMSRMHVAGTMTPIQASSGQLSLRQARGRSPAVLRNGSAALWDLGGGIAGLELTTKMNVLDEPAFDLIREAIARVPEGFAGLVVGNDHPRAFSAGADLRFILQCMDRNDEAALRRFVAAGQDALRALRFAPFPVVAALHGLALGGGCELALHCDAIVAAAETSAGLPESKVGLIPAWGGCAQLLIRALQTSGVPKGPVAIARQAYAVIAGGQTSGSAALARDMGILRADDRIVMNRGQVLAQAHARCLELAAGYRAPEPVLLPLAGPSGSLALRDHIDGEVAAGRKSAASASVEHVLADVLTGGPDADAVIGLEESAVYALERDAMLALTRSPVARARIEHMLRTGKPLNS</sequence>
<comment type="similarity">
    <text evidence="10">Belongs to the enoyl-CoA hydratase/isomerase family.</text>
</comment>
<evidence type="ECO:0000256" key="4">
    <source>
        <dbReference type="ARBA" id="ARBA00022832"/>
    </source>
</evidence>
<protein>
    <recommendedName>
        <fullName evidence="3">enoyl-CoA hydratase</fullName>
        <ecNumber evidence="3">4.2.1.17</ecNumber>
    </recommendedName>
</protein>
<dbReference type="PANTHER" id="PTHR48075">
    <property type="entry name" value="3-HYDROXYACYL-COA DEHYDROGENASE FAMILY PROTEIN"/>
    <property type="match status" value="1"/>
</dbReference>
<dbReference type="InterPro" id="IPR036291">
    <property type="entry name" value="NAD(P)-bd_dom_sf"/>
</dbReference>
<reference evidence="13 14" key="1">
    <citation type="submission" date="2018-07" db="EMBL/GenBank/DDBJ databases">
        <authorList>
            <person name="Peeters C."/>
        </authorList>
    </citation>
    <scope>NUCLEOTIDE SEQUENCE [LARGE SCALE GENOMIC DNA]</scope>
    <source>
        <strain evidence="13 14">LMG 30378</strain>
    </source>
</reference>
<organism evidence="13 14">
    <name type="scientific">Achromobacter veterisilvae</name>
    <dbReference type="NCBI Taxonomy" id="2069367"/>
    <lineage>
        <taxon>Bacteria</taxon>
        <taxon>Pseudomonadati</taxon>
        <taxon>Pseudomonadota</taxon>
        <taxon>Betaproteobacteria</taxon>
        <taxon>Burkholderiales</taxon>
        <taxon>Alcaligenaceae</taxon>
        <taxon>Achromobacter</taxon>
    </lineage>
</organism>
<evidence type="ECO:0000256" key="3">
    <source>
        <dbReference type="ARBA" id="ARBA00012076"/>
    </source>
</evidence>
<dbReference type="Gene3D" id="1.10.1040.50">
    <property type="match status" value="1"/>
</dbReference>
<dbReference type="GO" id="GO:0070403">
    <property type="term" value="F:NAD+ binding"/>
    <property type="evidence" value="ECO:0007669"/>
    <property type="project" value="InterPro"/>
</dbReference>
<dbReference type="GO" id="GO:0004300">
    <property type="term" value="F:enoyl-CoA hydratase activity"/>
    <property type="evidence" value="ECO:0007669"/>
    <property type="project" value="UniProtKB-EC"/>
</dbReference>
<keyword evidence="6 13" id="KW-0560">Oxidoreductase</keyword>
<dbReference type="InterPro" id="IPR029045">
    <property type="entry name" value="ClpP/crotonase-like_dom_sf"/>
</dbReference>
<comment type="catalytic activity">
    <reaction evidence="9">
        <text>a (3S)-3-hydroxyacyl-CoA + NAD(+) = a 3-oxoacyl-CoA + NADH + H(+)</text>
        <dbReference type="Rhea" id="RHEA:22432"/>
        <dbReference type="ChEBI" id="CHEBI:15378"/>
        <dbReference type="ChEBI" id="CHEBI:57318"/>
        <dbReference type="ChEBI" id="CHEBI:57540"/>
        <dbReference type="ChEBI" id="CHEBI:57945"/>
        <dbReference type="ChEBI" id="CHEBI:90726"/>
        <dbReference type="EC" id="1.1.1.35"/>
    </reaction>
</comment>
<feature type="domain" description="3-hydroxyacyl-CoA dehydrogenase C-terminal" evidence="11">
    <location>
        <begin position="191"/>
        <end position="293"/>
    </location>
</feature>
<dbReference type="PROSITE" id="PS00166">
    <property type="entry name" value="ENOYL_COA_HYDRATASE"/>
    <property type="match status" value="1"/>
</dbReference>
<dbReference type="Gene3D" id="3.40.50.720">
    <property type="entry name" value="NAD(P)-binding Rossmann-like Domain"/>
    <property type="match status" value="1"/>
</dbReference>
<evidence type="ECO:0000256" key="7">
    <source>
        <dbReference type="ARBA" id="ARBA00023027"/>
    </source>
</evidence>
<dbReference type="GO" id="GO:0006635">
    <property type="term" value="P:fatty acid beta-oxidation"/>
    <property type="evidence" value="ECO:0007669"/>
    <property type="project" value="UniProtKB-UniPathway"/>
</dbReference>
<dbReference type="AlphaFoldDB" id="A0A446CBL5"/>
<evidence type="ECO:0000256" key="6">
    <source>
        <dbReference type="ARBA" id="ARBA00023002"/>
    </source>
</evidence>
<dbReference type="SUPFAM" id="SSF52096">
    <property type="entry name" value="ClpP/crotonase"/>
    <property type="match status" value="1"/>
</dbReference>
<evidence type="ECO:0000256" key="5">
    <source>
        <dbReference type="ARBA" id="ARBA00022963"/>
    </source>
</evidence>
<keyword evidence="8" id="KW-0443">Lipid metabolism</keyword>
<dbReference type="PANTHER" id="PTHR48075:SF7">
    <property type="entry name" value="3-HYDROXYACYL-COA DEHYDROGENASE-RELATED"/>
    <property type="match status" value="1"/>
</dbReference>
<evidence type="ECO:0000256" key="1">
    <source>
        <dbReference type="ARBA" id="ARBA00005005"/>
    </source>
</evidence>
<evidence type="ECO:0000256" key="9">
    <source>
        <dbReference type="ARBA" id="ARBA00049556"/>
    </source>
</evidence>
<dbReference type="CDD" id="cd06558">
    <property type="entry name" value="crotonase-like"/>
    <property type="match status" value="1"/>
</dbReference>
<dbReference type="SUPFAM" id="SSF48179">
    <property type="entry name" value="6-phosphogluconate dehydrogenase C-terminal domain-like"/>
    <property type="match status" value="2"/>
</dbReference>
<dbReference type="UniPathway" id="UPA00659"/>
<dbReference type="InterPro" id="IPR006108">
    <property type="entry name" value="3HC_DH_C"/>
</dbReference>
<dbReference type="GO" id="GO:0003857">
    <property type="term" value="F:(3S)-3-hydroxyacyl-CoA dehydrogenase (NAD+) activity"/>
    <property type="evidence" value="ECO:0007669"/>
    <property type="project" value="UniProtKB-EC"/>
</dbReference>
<dbReference type="InterPro" id="IPR001753">
    <property type="entry name" value="Enoyl-CoA_hydra/iso"/>
</dbReference>
<comment type="similarity">
    <text evidence="2">In the N-terminal section; belongs to the enoyl-CoA hydratase/isomerase family.</text>
</comment>
<dbReference type="InterPro" id="IPR008927">
    <property type="entry name" value="6-PGluconate_DH-like_C_sf"/>
</dbReference>
<dbReference type="InterPro" id="IPR006176">
    <property type="entry name" value="3-OHacyl-CoA_DH_NAD-bd"/>
</dbReference>
<name>A0A446CBL5_9BURK</name>
<keyword evidence="7" id="KW-0520">NAD</keyword>
<evidence type="ECO:0000259" key="12">
    <source>
        <dbReference type="Pfam" id="PF02737"/>
    </source>
</evidence>
<proteinExistence type="inferred from homology"/>